<dbReference type="SUPFAM" id="SSF75005">
    <property type="entry name" value="Arabinanase/levansucrase/invertase"/>
    <property type="match status" value="1"/>
</dbReference>
<comment type="caution">
    <text evidence="2">The sequence shown here is derived from an EMBL/GenBank/DDBJ whole genome shotgun (WGS) entry which is preliminary data.</text>
</comment>
<sequence>MMKQPIFMLGKKVFFFALLLSAQLGFAQKDSDLSIKLGKVTPENIFQSDDYYNWCPSVIAGDDGKFYMFYSRWPHGKRKLDDDPLNYIFNGFQGWMKYSEIACAVSDKLLGPYKFVKTVLPHTGSPGQWDRFTKHNAHIRKFNGYYYLYYISSSFDPNFAFKNNPNPSPESLQWMKYNAAQSIGVVKAKSIKDLLAGNYTRPDGPIMTVDREQTFEIANNPSVTQGPDGKYYMMYKSRIPGGQMTFWMARSEQPYGGFKTISNVTNDKDLSSEDPSMWYDQQLKRFFAIAKYYSTSLKYAPEFGCLYLIESKNGQDWLPAKNALVSLKELNFKDGTKMKLKNLERPFVYTDRTGKPLAVFAAGNILSPGQGDVNHVDAEHNSFIVGFSVLK</sequence>
<dbReference type="InterPro" id="IPR023296">
    <property type="entry name" value="Glyco_hydro_beta-prop_sf"/>
</dbReference>
<organism evidence="2 3">
    <name type="scientific">Pedobacter gandavensis</name>
    <dbReference type="NCBI Taxonomy" id="2679963"/>
    <lineage>
        <taxon>Bacteria</taxon>
        <taxon>Pseudomonadati</taxon>
        <taxon>Bacteroidota</taxon>
        <taxon>Sphingobacteriia</taxon>
        <taxon>Sphingobacteriales</taxon>
        <taxon>Sphingobacteriaceae</taxon>
        <taxon>Pedobacter</taxon>
    </lineage>
</organism>
<proteinExistence type="predicted"/>
<gene>
    <name evidence="2" type="ORF">GM920_20875</name>
</gene>
<dbReference type="EMBL" id="WNXC01000009">
    <property type="protein sequence ID" value="MBB2151367.1"/>
    <property type="molecule type" value="Genomic_DNA"/>
</dbReference>
<accession>A0ABR6F1F3</accession>
<evidence type="ECO:0000313" key="2">
    <source>
        <dbReference type="EMBL" id="MBB2151367.1"/>
    </source>
</evidence>
<protein>
    <recommendedName>
        <fullName evidence="4">Glycosyl hydrolase family 43</fullName>
    </recommendedName>
</protein>
<dbReference type="Proteomes" id="UP000636110">
    <property type="component" value="Unassembled WGS sequence"/>
</dbReference>
<keyword evidence="3" id="KW-1185">Reference proteome</keyword>
<name>A0ABR6F1F3_9SPHI</name>
<feature type="signal peptide" evidence="1">
    <location>
        <begin position="1"/>
        <end position="27"/>
    </location>
</feature>
<evidence type="ECO:0000256" key="1">
    <source>
        <dbReference type="SAM" id="SignalP"/>
    </source>
</evidence>
<evidence type="ECO:0008006" key="4">
    <source>
        <dbReference type="Google" id="ProtNLM"/>
    </source>
</evidence>
<dbReference type="Gene3D" id="2.115.10.20">
    <property type="entry name" value="Glycosyl hydrolase domain, family 43"/>
    <property type="match status" value="1"/>
</dbReference>
<dbReference type="RefSeq" id="WP_182961136.1">
    <property type="nucleotide sequence ID" value="NZ_WNXC01000009.1"/>
</dbReference>
<evidence type="ECO:0000313" key="3">
    <source>
        <dbReference type="Proteomes" id="UP000636110"/>
    </source>
</evidence>
<keyword evidence="1" id="KW-0732">Signal</keyword>
<dbReference type="CDD" id="cd08994">
    <property type="entry name" value="GH43_62_32_68_117_130-like"/>
    <property type="match status" value="1"/>
</dbReference>
<reference evidence="2 3" key="1">
    <citation type="submission" date="2019-11" db="EMBL/GenBank/DDBJ databases">
        <title>Description of Pedobacter sp. LMG 31462T.</title>
        <authorList>
            <person name="Carlier A."/>
            <person name="Qi S."/>
            <person name="Vandamme P."/>
        </authorList>
    </citation>
    <scope>NUCLEOTIDE SEQUENCE [LARGE SCALE GENOMIC DNA]</scope>
    <source>
        <strain evidence="2 3">LMG 31462</strain>
    </source>
</reference>
<feature type="chain" id="PRO_5045518024" description="Glycosyl hydrolase family 43" evidence="1">
    <location>
        <begin position="28"/>
        <end position="391"/>
    </location>
</feature>